<keyword evidence="1" id="KW-0732">Signal</keyword>
<dbReference type="STRING" id="576131.SAMN05444486_101686"/>
<dbReference type="RefSeq" id="WP_089887850.1">
    <property type="nucleotide sequence ID" value="NZ_CALJFH010000007.1"/>
</dbReference>
<dbReference type="AlphaFoldDB" id="A0A1H3HVD5"/>
<dbReference type="Proteomes" id="UP000199026">
    <property type="component" value="Unassembled WGS sequence"/>
</dbReference>
<name>A0A1H3HVD5_9RHOB</name>
<feature type="chain" id="PRO_5011513126" evidence="1">
    <location>
        <begin position="18"/>
        <end position="132"/>
    </location>
</feature>
<organism evidence="2 3">
    <name type="scientific">Lentibacter algarum</name>
    <dbReference type="NCBI Taxonomy" id="576131"/>
    <lineage>
        <taxon>Bacteria</taxon>
        <taxon>Pseudomonadati</taxon>
        <taxon>Pseudomonadota</taxon>
        <taxon>Alphaproteobacteria</taxon>
        <taxon>Rhodobacterales</taxon>
        <taxon>Roseobacteraceae</taxon>
        <taxon>Lentibacter</taxon>
    </lineage>
</organism>
<dbReference type="OrthoDB" id="7304934at2"/>
<dbReference type="GeneID" id="78123483"/>
<accession>A0A1H3HVD5</accession>
<protein>
    <submittedName>
        <fullName evidence="2">Uncharacterized protein</fullName>
    </submittedName>
</protein>
<evidence type="ECO:0000256" key="1">
    <source>
        <dbReference type="SAM" id="SignalP"/>
    </source>
</evidence>
<sequence length="132" mass="15273">MLRLACFLLSIPLALSAQERLTGNDFDAFTRGQTFYYGYDLEAYGAEEYLDDRRVRWSFLDGECKDGYWYDTPENLICFVYEDRPDAPQCWAFFKDNNKLRATFENGAQAAPLYQIEKTETLMICTGPKIGV</sequence>
<evidence type="ECO:0000313" key="2">
    <source>
        <dbReference type="EMBL" id="SDY19466.1"/>
    </source>
</evidence>
<proteinExistence type="predicted"/>
<gene>
    <name evidence="2" type="ORF">SAMN05444486_101686</name>
</gene>
<reference evidence="2 3" key="1">
    <citation type="submission" date="2016-10" db="EMBL/GenBank/DDBJ databases">
        <authorList>
            <person name="de Groot N.N."/>
        </authorList>
    </citation>
    <scope>NUCLEOTIDE SEQUENCE [LARGE SCALE GENOMIC DNA]</scope>
    <source>
        <strain evidence="2 3">DSM 24677</strain>
    </source>
</reference>
<dbReference type="EMBL" id="FNPR01000001">
    <property type="protein sequence ID" value="SDY19466.1"/>
    <property type="molecule type" value="Genomic_DNA"/>
</dbReference>
<keyword evidence="3" id="KW-1185">Reference proteome</keyword>
<feature type="signal peptide" evidence="1">
    <location>
        <begin position="1"/>
        <end position="17"/>
    </location>
</feature>
<evidence type="ECO:0000313" key="3">
    <source>
        <dbReference type="Proteomes" id="UP000199026"/>
    </source>
</evidence>